<dbReference type="EMBL" id="CP029462">
    <property type="protein sequence ID" value="AXL22077.1"/>
    <property type="molecule type" value="Genomic_DNA"/>
</dbReference>
<evidence type="ECO:0000313" key="6">
    <source>
        <dbReference type="EMBL" id="AXL22077.1"/>
    </source>
</evidence>
<evidence type="ECO:0000256" key="3">
    <source>
        <dbReference type="ARBA" id="ARBA00022741"/>
    </source>
</evidence>
<evidence type="ECO:0000259" key="5">
    <source>
        <dbReference type="PROSITE" id="PS50893"/>
    </source>
</evidence>
<gene>
    <name evidence="6" type="ORF">DKB62_11195</name>
</gene>
<dbReference type="InterPro" id="IPR017871">
    <property type="entry name" value="ABC_transporter-like_CS"/>
</dbReference>
<dbReference type="SMART" id="SM00382">
    <property type="entry name" value="AAA"/>
    <property type="match status" value="1"/>
</dbReference>
<name>A0A346B1T4_9FIRM</name>
<proteinExistence type="inferred from homology"/>
<keyword evidence="3" id="KW-0547">Nucleotide-binding</keyword>
<dbReference type="PANTHER" id="PTHR46743">
    <property type="entry name" value="TEICHOIC ACIDS EXPORT ATP-BINDING PROTEIN TAGH"/>
    <property type="match status" value="1"/>
</dbReference>
<dbReference type="PANTHER" id="PTHR46743:SF2">
    <property type="entry name" value="TEICHOIC ACIDS EXPORT ATP-BINDING PROTEIN TAGH"/>
    <property type="match status" value="1"/>
</dbReference>
<dbReference type="Proteomes" id="UP000254337">
    <property type="component" value="Chromosome"/>
</dbReference>
<comment type="similarity">
    <text evidence="1">Belongs to the ABC transporter superfamily.</text>
</comment>
<dbReference type="GO" id="GO:0005524">
    <property type="term" value="F:ATP binding"/>
    <property type="evidence" value="ECO:0007669"/>
    <property type="project" value="UniProtKB-KW"/>
</dbReference>
<evidence type="ECO:0000313" key="7">
    <source>
        <dbReference type="Proteomes" id="UP000254337"/>
    </source>
</evidence>
<dbReference type="KEGG" id="meg:DKB62_11195"/>
<keyword evidence="4 6" id="KW-0067">ATP-binding</keyword>
<dbReference type="CDD" id="cd03220">
    <property type="entry name" value="ABC_KpsT_Wzt"/>
    <property type="match status" value="1"/>
</dbReference>
<accession>A0A346B1T4</accession>
<evidence type="ECO:0000256" key="1">
    <source>
        <dbReference type="ARBA" id="ARBA00005417"/>
    </source>
</evidence>
<dbReference type="Pfam" id="PF00005">
    <property type="entry name" value="ABC_tran"/>
    <property type="match status" value="1"/>
</dbReference>
<protein>
    <submittedName>
        <fullName evidence="6">ABC transporter ATP-binding protein</fullName>
    </submittedName>
</protein>
<evidence type="ECO:0000256" key="2">
    <source>
        <dbReference type="ARBA" id="ARBA00022448"/>
    </source>
</evidence>
<dbReference type="PROSITE" id="PS50893">
    <property type="entry name" value="ABC_TRANSPORTER_2"/>
    <property type="match status" value="1"/>
</dbReference>
<dbReference type="Gene3D" id="3.40.50.300">
    <property type="entry name" value="P-loop containing nucleotide triphosphate hydrolases"/>
    <property type="match status" value="1"/>
</dbReference>
<dbReference type="InterPro" id="IPR003593">
    <property type="entry name" value="AAA+_ATPase"/>
</dbReference>
<keyword evidence="2" id="KW-0813">Transport</keyword>
<dbReference type="RefSeq" id="WP_107196767.1">
    <property type="nucleotide sequence ID" value="NZ_CP029462.1"/>
</dbReference>
<reference evidence="6 7" key="1">
    <citation type="submission" date="2018-05" db="EMBL/GenBank/DDBJ databases">
        <title>Complete genome sequence of Megasphaera sp. AJH120T, isolated from the ceca of a chicken.</title>
        <authorList>
            <person name="Maki J."/>
            <person name="Looft T."/>
        </authorList>
    </citation>
    <scope>NUCLEOTIDE SEQUENCE [LARGE SCALE GENOMIC DNA]</scope>
    <source>
        <strain evidence="6 7">AJH120</strain>
    </source>
</reference>
<dbReference type="InterPro" id="IPR015860">
    <property type="entry name" value="ABC_transpr_TagH-like"/>
</dbReference>
<dbReference type="GO" id="GO:0140359">
    <property type="term" value="F:ABC-type transporter activity"/>
    <property type="evidence" value="ECO:0007669"/>
    <property type="project" value="InterPro"/>
</dbReference>
<sequence>MKDQPIVSVQNVSMRFNLAQEQFSGLKDLLIMATKGKLKFHEFYALKDISFDIKRGESWALIGKNGCGKSTLLKVISGIYKPTSGKVIVRGTIAPLIELGAGFDMELTARENIFLNGAVLGHSRKVMEQHFDEIVEFSELKDFIDVPIKNFSSGMIARLGFSIATIVRADILIIDEILAVGDYAFQQKCYKRMEDLMANGTTVIFVSHDDGQVRKMCDHAVWLNKGKVQMIGIADSICDEYNASIKDGSM</sequence>
<dbReference type="InterPro" id="IPR027417">
    <property type="entry name" value="P-loop_NTPase"/>
</dbReference>
<dbReference type="GO" id="GO:0016887">
    <property type="term" value="F:ATP hydrolysis activity"/>
    <property type="evidence" value="ECO:0007669"/>
    <property type="project" value="InterPro"/>
</dbReference>
<keyword evidence="7" id="KW-1185">Reference proteome</keyword>
<dbReference type="InterPro" id="IPR050683">
    <property type="entry name" value="Bact_Polysacc_Export_ATP-bd"/>
</dbReference>
<dbReference type="GO" id="GO:0016020">
    <property type="term" value="C:membrane"/>
    <property type="evidence" value="ECO:0007669"/>
    <property type="project" value="InterPro"/>
</dbReference>
<organism evidence="6 7">
    <name type="scientific">Megasphaera stantonii</name>
    <dbReference type="NCBI Taxonomy" id="2144175"/>
    <lineage>
        <taxon>Bacteria</taxon>
        <taxon>Bacillati</taxon>
        <taxon>Bacillota</taxon>
        <taxon>Negativicutes</taxon>
        <taxon>Veillonellales</taxon>
        <taxon>Veillonellaceae</taxon>
        <taxon>Megasphaera</taxon>
    </lineage>
</organism>
<feature type="domain" description="ABC transporter" evidence="5">
    <location>
        <begin position="26"/>
        <end position="250"/>
    </location>
</feature>
<dbReference type="PROSITE" id="PS00211">
    <property type="entry name" value="ABC_TRANSPORTER_1"/>
    <property type="match status" value="1"/>
</dbReference>
<evidence type="ECO:0000256" key="4">
    <source>
        <dbReference type="ARBA" id="ARBA00022840"/>
    </source>
</evidence>
<dbReference type="SUPFAM" id="SSF52540">
    <property type="entry name" value="P-loop containing nucleoside triphosphate hydrolases"/>
    <property type="match status" value="1"/>
</dbReference>
<dbReference type="OrthoDB" id="9778870at2"/>
<dbReference type="AlphaFoldDB" id="A0A346B1T4"/>
<dbReference type="InterPro" id="IPR003439">
    <property type="entry name" value="ABC_transporter-like_ATP-bd"/>
</dbReference>